<protein>
    <submittedName>
        <fullName evidence="1">8688_t:CDS:1</fullName>
    </submittedName>
</protein>
<evidence type="ECO:0000313" key="2">
    <source>
        <dbReference type="Proteomes" id="UP000789366"/>
    </source>
</evidence>
<sequence length="65" mass="7704">MDIDEVSPNELFRQYEADAESGIKAAEILEKDDSARSLAWKKFVESCFEDKYSTRFRRQSYLIEF</sequence>
<proteinExistence type="predicted"/>
<organism evidence="1 2">
    <name type="scientific">Cetraspora pellucida</name>
    <dbReference type="NCBI Taxonomy" id="1433469"/>
    <lineage>
        <taxon>Eukaryota</taxon>
        <taxon>Fungi</taxon>
        <taxon>Fungi incertae sedis</taxon>
        <taxon>Mucoromycota</taxon>
        <taxon>Glomeromycotina</taxon>
        <taxon>Glomeromycetes</taxon>
        <taxon>Diversisporales</taxon>
        <taxon>Gigasporaceae</taxon>
        <taxon>Cetraspora</taxon>
    </lineage>
</organism>
<dbReference type="EMBL" id="CAJVPW010001480">
    <property type="protein sequence ID" value="CAG8485093.1"/>
    <property type="molecule type" value="Genomic_DNA"/>
</dbReference>
<accession>A0ACA9KQI1</accession>
<evidence type="ECO:0000313" key="1">
    <source>
        <dbReference type="EMBL" id="CAG8485093.1"/>
    </source>
</evidence>
<name>A0ACA9KQI1_9GLOM</name>
<dbReference type="Proteomes" id="UP000789366">
    <property type="component" value="Unassembled WGS sequence"/>
</dbReference>
<keyword evidence="2" id="KW-1185">Reference proteome</keyword>
<comment type="caution">
    <text evidence="1">The sequence shown here is derived from an EMBL/GenBank/DDBJ whole genome shotgun (WGS) entry which is preliminary data.</text>
</comment>
<reference evidence="1" key="1">
    <citation type="submission" date="2021-06" db="EMBL/GenBank/DDBJ databases">
        <authorList>
            <person name="Kallberg Y."/>
            <person name="Tangrot J."/>
            <person name="Rosling A."/>
        </authorList>
    </citation>
    <scope>NUCLEOTIDE SEQUENCE</scope>
    <source>
        <strain evidence="1">28 12/20/2015</strain>
    </source>
</reference>
<gene>
    <name evidence="1" type="ORF">SPELUC_LOCUS2301</name>
</gene>